<dbReference type="OrthoDB" id="5417908at2759"/>
<dbReference type="Gene3D" id="3.30.70.3320">
    <property type="match status" value="1"/>
</dbReference>
<keyword evidence="3" id="KW-1185">Reference proteome</keyword>
<evidence type="ECO:0000256" key="1">
    <source>
        <dbReference type="ARBA" id="ARBA00022679"/>
    </source>
</evidence>
<dbReference type="AlphaFoldDB" id="A0A9W8B659"/>
<evidence type="ECO:0000313" key="3">
    <source>
        <dbReference type="Proteomes" id="UP001150907"/>
    </source>
</evidence>
<dbReference type="Gene3D" id="3.40.366.10">
    <property type="entry name" value="Malonyl-Coenzyme A Acyl Carrier Protein, domain 2"/>
    <property type="match status" value="1"/>
</dbReference>
<gene>
    <name evidence="2" type="primary">fas2_25</name>
    <name evidence="2" type="ORF">H4R26_006244</name>
</gene>
<sequence length="228" mass="24660">MVAVQGVTKPALEQYIASFNARQPTSGEHVYLAVINAADHFTVAGEVNSTTSFVAYLRLESADSDKDQSRVPYSKRKSVIYTQYTTISVPYHCSLLDPVIDAIYTVAVEKQWLLDASDMQIAVRAGDDGHDIRTETDLTKYLFTSICVLPVDWPLATQCAGISHIVDFGPGGLSGFGLLACKNVEGLGVPIICAGALVSRSSKPYMGAKADLYKTDFADISVAPNWQT</sequence>
<dbReference type="EMBL" id="JANBQF010001869">
    <property type="protein sequence ID" value="KAJ1995639.1"/>
    <property type="molecule type" value="Genomic_DNA"/>
</dbReference>
<name>A0A9W8B659_9FUNG</name>
<proteinExistence type="predicted"/>
<dbReference type="PANTHER" id="PTHR10982:SF21">
    <property type="entry name" value="FATTY ACID SYNTHASE SUBUNIT BETA"/>
    <property type="match status" value="1"/>
</dbReference>
<keyword evidence="1 2" id="KW-0808">Transferase</keyword>
<dbReference type="InterPro" id="IPR016035">
    <property type="entry name" value="Acyl_Trfase/lysoPLipase"/>
</dbReference>
<dbReference type="GO" id="GO:0004321">
    <property type="term" value="F:fatty-acyl-CoA synthase activity"/>
    <property type="evidence" value="ECO:0007669"/>
    <property type="project" value="UniProtKB-EC"/>
</dbReference>
<protein>
    <submittedName>
        <fullName evidence="2">Fatty acid synthase alpha subunit Lsd1</fullName>
        <ecNumber evidence="2">2.3.1.86</ecNumber>
    </submittedName>
</protein>
<dbReference type="SUPFAM" id="SSF52151">
    <property type="entry name" value="FabD/lysophospholipase-like"/>
    <property type="match status" value="1"/>
</dbReference>
<dbReference type="Proteomes" id="UP001150907">
    <property type="component" value="Unassembled WGS sequence"/>
</dbReference>
<evidence type="ECO:0000313" key="2">
    <source>
        <dbReference type="EMBL" id="KAJ1995639.1"/>
    </source>
</evidence>
<dbReference type="InterPro" id="IPR001227">
    <property type="entry name" value="Ac_transferase_dom_sf"/>
</dbReference>
<keyword evidence="2" id="KW-0012">Acyltransferase</keyword>
<feature type="non-terminal residue" evidence="2">
    <location>
        <position position="228"/>
    </location>
</feature>
<dbReference type="EC" id="2.3.1.86" evidence="2"/>
<accession>A0A9W8B659</accession>
<reference evidence="2" key="1">
    <citation type="submission" date="2022-07" db="EMBL/GenBank/DDBJ databases">
        <title>Phylogenomic reconstructions and comparative analyses of Kickxellomycotina fungi.</title>
        <authorList>
            <person name="Reynolds N.K."/>
            <person name="Stajich J.E."/>
            <person name="Barry K."/>
            <person name="Grigoriev I.V."/>
            <person name="Crous P."/>
            <person name="Smith M.E."/>
        </authorList>
    </citation>
    <scope>NUCLEOTIDE SEQUENCE</scope>
    <source>
        <strain evidence="2">IMI 214461</strain>
    </source>
</reference>
<comment type="caution">
    <text evidence="2">The sequence shown here is derived from an EMBL/GenBank/DDBJ whole genome shotgun (WGS) entry which is preliminary data.</text>
</comment>
<dbReference type="InterPro" id="IPR050830">
    <property type="entry name" value="Fungal_FAS"/>
</dbReference>
<organism evidence="2 3">
    <name type="scientific">Coemansia thaxteri</name>
    <dbReference type="NCBI Taxonomy" id="2663907"/>
    <lineage>
        <taxon>Eukaryota</taxon>
        <taxon>Fungi</taxon>
        <taxon>Fungi incertae sedis</taxon>
        <taxon>Zoopagomycota</taxon>
        <taxon>Kickxellomycotina</taxon>
        <taxon>Kickxellomycetes</taxon>
        <taxon>Kickxellales</taxon>
        <taxon>Kickxellaceae</taxon>
        <taxon>Coemansia</taxon>
    </lineage>
</organism>
<dbReference type="PANTHER" id="PTHR10982">
    <property type="entry name" value="MALONYL COA-ACYL CARRIER PROTEIN TRANSACYLASE"/>
    <property type="match status" value="1"/>
</dbReference>